<feature type="domain" description="STT3/PglB/AglB core" evidence="2">
    <location>
        <begin position="74"/>
        <end position="125"/>
    </location>
</feature>
<sequence length="332" mass="37266">VGYGYALTAGAGFVLGKLHVKRPRLKELLPYALAVVFCLSILGQTGYDYVPAPSVTPQTYTDLLYLKSRLPLNSTVLSWWDNGYAIEDIGGFATFIDGGAQRGNKTYLIAHGLTSKSQVELYNVISLLNGNGSSVTPEAILDGRTVNSVLDDVRNDRLYLLFTRDMILKFSWIYSIRGVDPVRHSARSELVLVYLQCNTFVNSVYGCNKYQVDMVRGVVNNAYPIKKAIYIRDGAVIKQVDYPRSDGLYLELFVRGRDVFALYLLNEEVYASNFNQMYVLGNYDRELYEEVYNNFPVLRLFRVKEQGKEKERMGGVASPQTPPQGSPAPLTP</sequence>
<evidence type="ECO:0000256" key="1">
    <source>
        <dbReference type="SAM" id="MobiDB-lite"/>
    </source>
</evidence>
<protein>
    <recommendedName>
        <fullName evidence="2">STT3/PglB/AglB core domain-containing protein</fullName>
    </recommendedName>
</protein>
<name>A0ABS6S337_9BACT</name>
<dbReference type="Proteomes" id="UP001196980">
    <property type="component" value="Unassembled WGS sequence"/>
</dbReference>
<reference evidence="3 4" key="1">
    <citation type="journal article" date="2020" name="J Geophys Res Biogeosci">
        <title>Magnetotaxis as an Adaptation to Enable Bacterial Shuttling of Microbial Sulfur and Sulfur Cycling Across Aquatic Oxic#Anoxic Interfaces.</title>
        <authorList>
            <person name="Li J."/>
            <person name="Liu P."/>
            <person name="Wang J."/>
            <person name="Roberts A.P."/>
            <person name="Pan Y."/>
        </authorList>
    </citation>
    <scope>NUCLEOTIDE SEQUENCE [LARGE SCALE GENOMIC DNA]</scope>
    <source>
        <strain evidence="3 4">MYR-1_YQ</strain>
    </source>
</reference>
<comment type="caution">
    <text evidence="3">The sequence shown here is derived from an EMBL/GenBank/DDBJ whole genome shotgun (WGS) entry which is preliminary data.</text>
</comment>
<feature type="region of interest" description="Disordered" evidence="1">
    <location>
        <begin position="310"/>
        <end position="332"/>
    </location>
</feature>
<gene>
    <name evidence="3" type="ORF">HWQ67_14395</name>
</gene>
<dbReference type="InterPro" id="IPR048999">
    <property type="entry name" value="STT3-PglB_core"/>
</dbReference>
<feature type="non-terminal residue" evidence="3">
    <location>
        <position position="1"/>
    </location>
</feature>
<evidence type="ECO:0000259" key="2">
    <source>
        <dbReference type="Pfam" id="PF21436"/>
    </source>
</evidence>
<keyword evidence="4" id="KW-1185">Reference proteome</keyword>
<organism evidence="3 4">
    <name type="scientific">Candidatus Magnetobacterium casense</name>
    <dbReference type="NCBI Taxonomy" id="1455061"/>
    <lineage>
        <taxon>Bacteria</taxon>
        <taxon>Pseudomonadati</taxon>
        <taxon>Nitrospirota</taxon>
        <taxon>Thermodesulfovibrionia</taxon>
        <taxon>Thermodesulfovibrionales</taxon>
        <taxon>Candidatus Magnetobacteriaceae</taxon>
        <taxon>Candidatus Magnetobacterium</taxon>
    </lineage>
</organism>
<accession>A0ABS6S337</accession>
<proteinExistence type="predicted"/>
<feature type="compositionally biased region" description="Pro residues" evidence="1">
    <location>
        <begin position="320"/>
        <end position="332"/>
    </location>
</feature>
<dbReference type="Pfam" id="PF21436">
    <property type="entry name" value="STT3-PglB_core"/>
    <property type="match status" value="1"/>
</dbReference>
<dbReference type="EMBL" id="JABXWD010000339">
    <property type="protein sequence ID" value="MBV6342773.1"/>
    <property type="molecule type" value="Genomic_DNA"/>
</dbReference>
<evidence type="ECO:0000313" key="4">
    <source>
        <dbReference type="Proteomes" id="UP001196980"/>
    </source>
</evidence>
<evidence type="ECO:0000313" key="3">
    <source>
        <dbReference type="EMBL" id="MBV6342773.1"/>
    </source>
</evidence>